<protein>
    <submittedName>
        <fullName evidence="2">Alpha/beta hydrolase</fullName>
    </submittedName>
</protein>
<gene>
    <name evidence="2" type="ORF">HX882_26865</name>
</gene>
<feature type="domain" description="Serine aminopeptidase S33" evidence="1">
    <location>
        <begin position="123"/>
        <end position="217"/>
    </location>
</feature>
<dbReference type="Gene3D" id="3.40.50.1820">
    <property type="entry name" value="alpha/beta hydrolase"/>
    <property type="match status" value="1"/>
</dbReference>
<proteinExistence type="predicted"/>
<comment type="caution">
    <text evidence="2">The sequence shown here is derived from an EMBL/GenBank/DDBJ whole genome shotgun (WGS) entry which is preliminary data.</text>
</comment>
<reference evidence="2 3" key="1">
    <citation type="submission" date="2020-04" db="EMBL/GenBank/DDBJ databases">
        <title>Molecular characterization of pseudomonads from Agaricus bisporus reveal novel blotch 2 pathogens in Western Europe.</title>
        <authorList>
            <person name="Taparia T."/>
            <person name="Krijger M."/>
            <person name="Haynes E."/>
            <person name="Elpinstone J.G."/>
            <person name="Noble R."/>
            <person name="Van Der Wolf J."/>
        </authorList>
    </citation>
    <scope>NUCLEOTIDE SEQUENCE [LARGE SCALE GENOMIC DNA]</scope>
    <source>
        <strain evidence="2 3">H7001</strain>
    </source>
</reference>
<dbReference type="AlphaFoldDB" id="A0A7Y7XH71"/>
<keyword evidence="2" id="KW-0378">Hydrolase</keyword>
<name>A0A7Y7XH71_9PSED</name>
<accession>A0A7Y7XH71</accession>
<evidence type="ECO:0000259" key="1">
    <source>
        <dbReference type="Pfam" id="PF12146"/>
    </source>
</evidence>
<dbReference type="Pfam" id="PF12146">
    <property type="entry name" value="Hydrolase_4"/>
    <property type="match status" value="1"/>
</dbReference>
<dbReference type="SUPFAM" id="SSF53474">
    <property type="entry name" value="alpha/beta-Hydrolases"/>
    <property type="match status" value="1"/>
</dbReference>
<dbReference type="GO" id="GO:0016787">
    <property type="term" value="F:hydrolase activity"/>
    <property type="evidence" value="ECO:0007669"/>
    <property type="project" value="UniProtKB-KW"/>
</dbReference>
<dbReference type="InterPro" id="IPR029058">
    <property type="entry name" value="AB_hydrolase_fold"/>
</dbReference>
<evidence type="ECO:0000313" key="2">
    <source>
        <dbReference type="EMBL" id="NWB99516.1"/>
    </source>
</evidence>
<sequence>MCGTKKNSGSFVTKRSNALWTRIKNRRVIVNYKDRITSSYGAFNAPEFNGTLPLKLFRNAMKISELLAPGYTKRKMESLLFRPRRKKNDPRDRFLTGASMTGDFVIKSGVTCKYYLWGGERPDVLLAHGWESKASHFSTLIELLTRRGLCVAAFDAVAHGQSGGVEADMLDFKECITHMVDLYASIDCVIGYSFGGLAAANAVKAGLPIKRLGLISSPSSFYGVFEKVSAQLRLTETMQAHLSSVILDRYRLRGENWDFYSSYLGVETLSTPLVVLHDANDTYVNKIESELLVEVWPDARLILTSGLGHRGIIRSTSALNQLCDALLAR</sequence>
<dbReference type="Proteomes" id="UP000539985">
    <property type="component" value="Unassembled WGS sequence"/>
</dbReference>
<dbReference type="EMBL" id="JACAQB010000024">
    <property type="protein sequence ID" value="NWB99516.1"/>
    <property type="molecule type" value="Genomic_DNA"/>
</dbReference>
<dbReference type="InterPro" id="IPR022742">
    <property type="entry name" value="Hydrolase_4"/>
</dbReference>
<evidence type="ECO:0000313" key="3">
    <source>
        <dbReference type="Proteomes" id="UP000539985"/>
    </source>
</evidence>
<organism evidence="2 3">
    <name type="scientific">Pseudomonas gingeri</name>
    <dbReference type="NCBI Taxonomy" id="117681"/>
    <lineage>
        <taxon>Bacteria</taxon>
        <taxon>Pseudomonadati</taxon>
        <taxon>Pseudomonadota</taxon>
        <taxon>Gammaproteobacteria</taxon>
        <taxon>Pseudomonadales</taxon>
        <taxon>Pseudomonadaceae</taxon>
        <taxon>Pseudomonas</taxon>
    </lineage>
</organism>